<keyword evidence="1" id="KW-1133">Transmembrane helix</keyword>
<dbReference type="AlphaFoldDB" id="A0A1N6W674"/>
<feature type="transmembrane region" description="Helical" evidence="1">
    <location>
        <begin position="12"/>
        <end position="32"/>
    </location>
</feature>
<organism evidence="2 3">
    <name type="scientific">Haladaptatus litoreus</name>
    <dbReference type="NCBI Taxonomy" id="553468"/>
    <lineage>
        <taxon>Archaea</taxon>
        <taxon>Methanobacteriati</taxon>
        <taxon>Methanobacteriota</taxon>
        <taxon>Stenosarchaea group</taxon>
        <taxon>Halobacteria</taxon>
        <taxon>Halobacteriales</taxon>
        <taxon>Haladaptataceae</taxon>
        <taxon>Haladaptatus</taxon>
    </lineage>
</organism>
<sequence length="67" mass="7349">MMMFKWILRTAAYVILFTAVAMLTMTFLTQNLGETDLFVNIVSVTIGVVIGVGLAVGQYYNIEKGGI</sequence>
<gene>
    <name evidence="2" type="ORF">SAMN05421858_0616</name>
</gene>
<evidence type="ECO:0000313" key="3">
    <source>
        <dbReference type="Proteomes" id="UP000186914"/>
    </source>
</evidence>
<keyword evidence="1" id="KW-0472">Membrane</keyword>
<keyword evidence="3" id="KW-1185">Reference proteome</keyword>
<reference evidence="3" key="1">
    <citation type="submission" date="2017-01" db="EMBL/GenBank/DDBJ databases">
        <authorList>
            <person name="Varghese N."/>
            <person name="Submissions S."/>
        </authorList>
    </citation>
    <scope>NUCLEOTIDE SEQUENCE [LARGE SCALE GENOMIC DNA]</scope>
    <source>
        <strain evidence="3">CGMCC 1.7737</strain>
    </source>
</reference>
<feature type="transmembrane region" description="Helical" evidence="1">
    <location>
        <begin position="38"/>
        <end position="60"/>
    </location>
</feature>
<protein>
    <submittedName>
        <fullName evidence="2">Uncharacterized protein</fullName>
    </submittedName>
</protein>
<evidence type="ECO:0000313" key="2">
    <source>
        <dbReference type="EMBL" id="SIQ85631.1"/>
    </source>
</evidence>
<proteinExistence type="predicted"/>
<dbReference type="Proteomes" id="UP000186914">
    <property type="component" value="Unassembled WGS sequence"/>
</dbReference>
<name>A0A1N6W674_9EURY</name>
<evidence type="ECO:0000256" key="1">
    <source>
        <dbReference type="SAM" id="Phobius"/>
    </source>
</evidence>
<accession>A0A1N6W674</accession>
<dbReference type="EMBL" id="FTNO01000001">
    <property type="protein sequence ID" value="SIQ85631.1"/>
    <property type="molecule type" value="Genomic_DNA"/>
</dbReference>
<keyword evidence="1" id="KW-0812">Transmembrane</keyword>